<evidence type="ECO:0000259" key="9">
    <source>
        <dbReference type="Pfam" id="PF00082"/>
    </source>
</evidence>
<evidence type="ECO:0000256" key="1">
    <source>
        <dbReference type="ARBA" id="ARBA00011073"/>
    </source>
</evidence>
<evidence type="ECO:0000256" key="4">
    <source>
        <dbReference type="ARBA" id="ARBA00022801"/>
    </source>
</evidence>
<gene>
    <name evidence="11" type="ORF">DRE_02930</name>
</gene>
<dbReference type="InterPro" id="IPR015500">
    <property type="entry name" value="Peptidase_S8_subtilisin-rel"/>
</dbReference>
<dbReference type="PROSITE" id="PS00138">
    <property type="entry name" value="SUBTILASE_SER"/>
    <property type="match status" value="1"/>
</dbReference>
<dbReference type="InterPro" id="IPR023827">
    <property type="entry name" value="Peptidase_S8_Asp-AS"/>
</dbReference>
<dbReference type="Pfam" id="PF00082">
    <property type="entry name" value="Peptidase_S8"/>
    <property type="match status" value="1"/>
</dbReference>
<keyword evidence="4 6" id="KW-0378">Hydrolase</keyword>
<dbReference type="PROSITE" id="PS00137">
    <property type="entry name" value="SUBTILASE_HIS"/>
    <property type="match status" value="1"/>
</dbReference>
<keyword evidence="5 6" id="KW-0720">Serine protease</keyword>
<feature type="domain" description="Peptidase S8/S53" evidence="9">
    <location>
        <begin position="173"/>
        <end position="384"/>
    </location>
</feature>
<dbReference type="GO" id="GO:0005576">
    <property type="term" value="C:extracellular region"/>
    <property type="evidence" value="ECO:0007669"/>
    <property type="project" value="UniProtKB-ARBA"/>
</dbReference>
<protein>
    <recommendedName>
        <fullName evidence="13">Alkaline protease 1</fullName>
    </recommendedName>
</protein>
<keyword evidence="3 8" id="KW-0732">Signal</keyword>
<dbReference type="Proteomes" id="UP000024837">
    <property type="component" value="Unassembled WGS sequence"/>
</dbReference>
<dbReference type="SUPFAM" id="SSF54897">
    <property type="entry name" value="Protease propeptides/inhibitors"/>
    <property type="match status" value="1"/>
</dbReference>
<reference evidence="11 12" key="1">
    <citation type="submission" date="2013-05" db="EMBL/GenBank/DDBJ databases">
        <title>Drechslerella stenobrocha genome reveals carnivorous origination and mechanical trapping mechanism of predatory fungi.</title>
        <authorList>
            <person name="Liu X."/>
            <person name="Zhang W."/>
            <person name="Liu K."/>
        </authorList>
    </citation>
    <scope>NUCLEOTIDE SEQUENCE [LARGE SCALE GENOMIC DNA]</scope>
    <source>
        <strain evidence="11 12">248</strain>
    </source>
</reference>
<dbReference type="PANTHER" id="PTHR43806">
    <property type="entry name" value="PEPTIDASE S8"/>
    <property type="match status" value="1"/>
</dbReference>
<feature type="active site" description="Charge relay system" evidence="6">
    <location>
        <position position="180"/>
    </location>
</feature>
<evidence type="ECO:0000259" key="10">
    <source>
        <dbReference type="Pfam" id="PF05922"/>
    </source>
</evidence>
<dbReference type="InterPro" id="IPR000209">
    <property type="entry name" value="Peptidase_S8/S53_dom"/>
</dbReference>
<accession>W7IF71</accession>
<dbReference type="InterPro" id="IPR010259">
    <property type="entry name" value="S8pro/Inhibitor_I9"/>
</dbReference>
<dbReference type="PROSITE" id="PS51892">
    <property type="entry name" value="SUBTILASE"/>
    <property type="match status" value="1"/>
</dbReference>
<feature type="signal peptide" evidence="8">
    <location>
        <begin position="1"/>
        <end position="25"/>
    </location>
</feature>
<dbReference type="InterPro" id="IPR022398">
    <property type="entry name" value="Peptidase_S8_His-AS"/>
</dbReference>
<dbReference type="InterPro" id="IPR036852">
    <property type="entry name" value="Peptidase_S8/S53_dom_sf"/>
</dbReference>
<dbReference type="InterPro" id="IPR023828">
    <property type="entry name" value="Peptidase_S8_Ser-AS"/>
</dbReference>
<dbReference type="Gene3D" id="3.30.70.80">
    <property type="entry name" value="Peptidase S8 propeptide/proteinase inhibitor I9"/>
    <property type="match status" value="1"/>
</dbReference>
<feature type="active site" description="Charge relay system" evidence="6">
    <location>
        <position position="369"/>
    </location>
</feature>
<evidence type="ECO:0000313" key="12">
    <source>
        <dbReference type="Proteomes" id="UP000024837"/>
    </source>
</evidence>
<dbReference type="EMBL" id="KI966408">
    <property type="protein sequence ID" value="EWC47730.1"/>
    <property type="molecule type" value="Genomic_DNA"/>
</dbReference>
<dbReference type="AlphaFoldDB" id="W7IF71"/>
<keyword evidence="2 6" id="KW-0645">Protease</keyword>
<feature type="domain" description="Inhibitor I9" evidence="10">
    <location>
        <begin position="40"/>
        <end position="128"/>
    </location>
</feature>
<dbReference type="SUPFAM" id="SSF52743">
    <property type="entry name" value="Subtilisin-like"/>
    <property type="match status" value="1"/>
</dbReference>
<evidence type="ECO:0000256" key="2">
    <source>
        <dbReference type="ARBA" id="ARBA00022670"/>
    </source>
</evidence>
<dbReference type="OrthoDB" id="206201at2759"/>
<dbReference type="GO" id="GO:0006508">
    <property type="term" value="P:proteolysis"/>
    <property type="evidence" value="ECO:0007669"/>
    <property type="project" value="UniProtKB-KW"/>
</dbReference>
<name>W7IF71_9PEZI</name>
<evidence type="ECO:0000313" key="11">
    <source>
        <dbReference type="EMBL" id="EWC47730.1"/>
    </source>
</evidence>
<feature type="chain" id="PRO_5004895984" description="Alkaline protease 1" evidence="8">
    <location>
        <begin position="26"/>
        <end position="426"/>
    </location>
</feature>
<sequence>MRISPQFSLLAATLPLISIAGLSSALPVTVDTEQTPPPKKFIVVLKNQVTSSELHNHTVWATSIHARNLEKRQKNTGTSAVSESVGVEEVYEIDKFKAYAGSFDAATLSEIEASEDVDYVEEDQPVYITGVQVERTESWSLSVLSAKGANWENAARDSNSNRLYRFDESAGEGTYAYILDTGINIAHEDFEGRAELGYNAVADTDHVDTTGHGTHVAGIVAGKKWGVAKKANVISVKIMDAGKNSTTAIAIDGFNWAVRDIIEKGRENVAVINLSVSSNISKAFNTALENAYHQGIISVASAGNSQRLATEQSPASASTAIVVGAIDRNGTRWENSNYGHHVTIMAPGTEIQAASYLDNNSTLLYSGTSQAAPHVVGLICYLKRLEGLNGTDATKTRLVGVAQKGVLDESSLKRSPNLFLYNGIEK</sequence>
<proteinExistence type="inferred from homology"/>
<dbReference type="CDD" id="cd04077">
    <property type="entry name" value="Peptidases_S8_PCSK9_ProteinaseK_like"/>
    <property type="match status" value="1"/>
</dbReference>
<dbReference type="PRINTS" id="PR00723">
    <property type="entry name" value="SUBTILISIN"/>
</dbReference>
<dbReference type="InterPro" id="IPR037045">
    <property type="entry name" value="S8pro/Inhibitor_I9_sf"/>
</dbReference>
<evidence type="ECO:0000256" key="6">
    <source>
        <dbReference type="PROSITE-ProRule" id="PRU01240"/>
    </source>
</evidence>
<evidence type="ECO:0000256" key="5">
    <source>
        <dbReference type="ARBA" id="ARBA00022825"/>
    </source>
</evidence>
<dbReference type="Pfam" id="PF05922">
    <property type="entry name" value="Inhibitor_I9"/>
    <property type="match status" value="1"/>
</dbReference>
<dbReference type="InterPro" id="IPR034193">
    <property type="entry name" value="PCSK9_ProteinaseK-like"/>
</dbReference>
<dbReference type="Gene3D" id="3.40.50.200">
    <property type="entry name" value="Peptidase S8/S53 domain"/>
    <property type="match status" value="1"/>
</dbReference>
<evidence type="ECO:0008006" key="13">
    <source>
        <dbReference type="Google" id="ProtNLM"/>
    </source>
</evidence>
<keyword evidence="12" id="KW-1185">Reference proteome</keyword>
<evidence type="ECO:0000256" key="8">
    <source>
        <dbReference type="SAM" id="SignalP"/>
    </source>
</evidence>
<dbReference type="GO" id="GO:0004252">
    <property type="term" value="F:serine-type endopeptidase activity"/>
    <property type="evidence" value="ECO:0007669"/>
    <property type="project" value="UniProtKB-UniRule"/>
</dbReference>
<comment type="similarity">
    <text evidence="1 6 7">Belongs to the peptidase S8 family.</text>
</comment>
<organism evidence="11 12">
    <name type="scientific">Drechslerella stenobrocha 248</name>
    <dbReference type="NCBI Taxonomy" id="1043628"/>
    <lineage>
        <taxon>Eukaryota</taxon>
        <taxon>Fungi</taxon>
        <taxon>Dikarya</taxon>
        <taxon>Ascomycota</taxon>
        <taxon>Pezizomycotina</taxon>
        <taxon>Orbiliomycetes</taxon>
        <taxon>Orbiliales</taxon>
        <taxon>Orbiliaceae</taxon>
        <taxon>Drechslerella</taxon>
    </lineage>
</organism>
<evidence type="ECO:0000256" key="3">
    <source>
        <dbReference type="ARBA" id="ARBA00022729"/>
    </source>
</evidence>
<dbReference type="HOGENOM" id="CLU_011263_1_4_1"/>
<dbReference type="PANTHER" id="PTHR43806:SF58">
    <property type="entry name" value="ALKALINE PROTEASE 1-RELATED"/>
    <property type="match status" value="1"/>
</dbReference>
<feature type="active site" description="Charge relay system" evidence="6">
    <location>
        <position position="212"/>
    </location>
</feature>
<dbReference type="InterPro" id="IPR050131">
    <property type="entry name" value="Peptidase_S8_subtilisin-like"/>
</dbReference>
<evidence type="ECO:0000256" key="7">
    <source>
        <dbReference type="RuleBase" id="RU003355"/>
    </source>
</evidence>
<dbReference type="PROSITE" id="PS00136">
    <property type="entry name" value="SUBTILASE_ASP"/>
    <property type="match status" value="1"/>
</dbReference>